<evidence type="ECO:0000256" key="4">
    <source>
        <dbReference type="ARBA" id="ARBA00022475"/>
    </source>
</evidence>
<dbReference type="InterPro" id="IPR006260">
    <property type="entry name" value="TonB/TolA_C"/>
</dbReference>
<dbReference type="Pfam" id="PF03544">
    <property type="entry name" value="TonB_C"/>
    <property type="match status" value="3"/>
</dbReference>
<keyword evidence="5" id="KW-0997">Cell inner membrane</keyword>
<reference evidence="13" key="1">
    <citation type="journal article" date="2019" name="Int. J. Syst. Evol. Microbiol.">
        <title>The Global Catalogue of Microorganisms (GCM) 10K type strain sequencing project: providing services to taxonomists for standard genome sequencing and annotation.</title>
        <authorList>
            <consortium name="The Broad Institute Genomics Platform"/>
            <consortium name="The Broad Institute Genome Sequencing Center for Infectious Disease"/>
            <person name="Wu L."/>
            <person name="Ma J."/>
        </authorList>
    </citation>
    <scope>NUCLEOTIDE SEQUENCE [LARGE SCALE GENOMIC DNA]</scope>
    <source>
        <strain evidence="13">CGMCC 1.12990</strain>
    </source>
</reference>
<evidence type="ECO:0000259" key="11">
    <source>
        <dbReference type="PROSITE" id="PS52015"/>
    </source>
</evidence>
<dbReference type="PROSITE" id="PS52015">
    <property type="entry name" value="TONB_CTD"/>
    <property type="match status" value="2"/>
</dbReference>
<keyword evidence="6" id="KW-0812">Transmembrane</keyword>
<dbReference type="RefSeq" id="WP_188555931.1">
    <property type="nucleotide sequence ID" value="NZ_BMGS01000001.1"/>
</dbReference>
<accession>A0ABQ1WFE0</accession>
<feature type="signal peptide" evidence="10">
    <location>
        <begin position="1"/>
        <end position="23"/>
    </location>
</feature>
<feature type="domain" description="TonB C-terminal" evidence="11">
    <location>
        <begin position="61"/>
        <end position="157"/>
    </location>
</feature>
<evidence type="ECO:0000256" key="7">
    <source>
        <dbReference type="ARBA" id="ARBA00022927"/>
    </source>
</evidence>
<evidence type="ECO:0000313" key="13">
    <source>
        <dbReference type="Proteomes" id="UP000601361"/>
    </source>
</evidence>
<keyword evidence="13" id="KW-1185">Reference proteome</keyword>
<comment type="similarity">
    <text evidence="2">Belongs to the TonB family.</text>
</comment>
<comment type="subcellular location">
    <subcellularLocation>
        <location evidence="1">Cell inner membrane</location>
        <topology evidence="1">Single-pass membrane protein</topology>
        <orientation evidence="1">Periplasmic side</orientation>
    </subcellularLocation>
</comment>
<keyword evidence="8" id="KW-1133">Transmembrane helix</keyword>
<dbReference type="EMBL" id="BMGS01000001">
    <property type="protein sequence ID" value="GGG28575.1"/>
    <property type="molecule type" value="Genomic_DNA"/>
</dbReference>
<evidence type="ECO:0000256" key="6">
    <source>
        <dbReference type="ARBA" id="ARBA00022692"/>
    </source>
</evidence>
<organism evidence="12 13">
    <name type="scientific">Hymenobacter glacieicola</name>
    <dbReference type="NCBI Taxonomy" id="1562124"/>
    <lineage>
        <taxon>Bacteria</taxon>
        <taxon>Pseudomonadati</taxon>
        <taxon>Bacteroidota</taxon>
        <taxon>Cytophagia</taxon>
        <taxon>Cytophagales</taxon>
        <taxon>Hymenobacteraceae</taxon>
        <taxon>Hymenobacter</taxon>
    </lineage>
</organism>
<dbReference type="InterPro" id="IPR037682">
    <property type="entry name" value="TonB_C"/>
</dbReference>
<comment type="caution">
    <text evidence="12">The sequence shown here is derived from an EMBL/GenBank/DDBJ whole genome shotgun (WGS) entry which is preliminary data.</text>
</comment>
<keyword evidence="9" id="KW-0472">Membrane</keyword>
<name>A0ABQ1WFE0_9BACT</name>
<keyword evidence="3" id="KW-0813">Transport</keyword>
<evidence type="ECO:0000256" key="1">
    <source>
        <dbReference type="ARBA" id="ARBA00004383"/>
    </source>
</evidence>
<feature type="domain" description="TonB C-terminal" evidence="11">
    <location>
        <begin position="295"/>
        <end position="385"/>
    </location>
</feature>
<dbReference type="NCBIfam" id="TIGR01352">
    <property type="entry name" value="tonB_Cterm"/>
    <property type="match status" value="2"/>
</dbReference>
<dbReference type="InterPro" id="IPR051045">
    <property type="entry name" value="TonB-dependent_transducer"/>
</dbReference>
<evidence type="ECO:0000256" key="8">
    <source>
        <dbReference type="ARBA" id="ARBA00022989"/>
    </source>
</evidence>
<evidence type="ECO:0000313" key="12">
    <source>
        <dbReference type="EMBL" id="GGG28575.1"/>
    </source>
</evidence>
<evidence type="ECO:0000256" key="9">
    <source>
        <dbReference type="ARBA" id="ARBA00023136"/>
    </source>
</evidence>
<dbReference type="SUPFAM" id="SSF74653">
    <property type="entry name" value="TolA/TonB C-terminal domain"/>
    <property type="match status" value="3"/>
</dbReference>
<dbReference type="Proteomes" id="UP000601361">
    <property type="component" value="Unassembled WGS sequence"/>
</dbReference>
<sequence length="385" mass="41006">MIRVFRVLAIGGVVAATHVTALAQAPQQPTSNGPAPASTPGPGTIPAAVYTYVEQMPVFPGGQSALYQAIGQTIVYPTEALQQRLHGRVFVKFVVAASGKVEGAEVVKSLHPLLDAEAVRAVSNLPAWEPGKQVGRPVAVAYTVPITFRLPLDVEQVLAERLGKAATKPEKQQAQFPGGPEALYSYLHQAPYSAALRSGGIEGKVFVTVDLDTTGRVTTATAVRSPVKGKKLAAASAALYTAAEEYLRHMPAWKPALANGRPTASTITLPITYQTLPADLLTQPIYPYLDEMPVPSKENLIATSAHRIQYPVAALRNQVQGVVLVYFVVNEQGKVTQPAVIRSVDPSLDEEALRVVAGFADFTPGRQNGKPASVFFVTPVTFAIK</sequence>
<dbReference type="PANTHER" id="PTHR33446">
    <property type="entry name" value="PROTEIN TONB-RELATED"/>
    <property type="match status" value="1"/>
</dbReference>
<evidence type="ECO:0000256" key="10">
    <source>
        <dbReference type="SAM" id="SignalP"/>
    </source>
</evidence>
<evidence type="ECO:0000256" key="3">
    <source>
        <dbReference type="ARBA" id="ARBA00022448"/>
    </source>
</evidence>
<dbReference type="Gene3D" id="3.30.1150.10">
    <property type="match status" value="3"/>
</dbReference>
<keyword evidence="10" id="KW-0732">Signal</keyword>
<protein>
    <recommendedName>
        <fullName evidence="11">TonB C-terminal domain-containing protein</fullName>
    </recommendedName>
</protein>
<gene>
    <name evidence="12" type="ORF">GCM10011378_01720</name>
</gene>
<keyword evidence="7" id="KW-0653">Protein transport</keyword>
<proteinExistence type="inferred from homology"/>
<keyword evidence="4" id="KW-1003">Cell membrane</keyword>
<evidence type="ECO:0000256" key="5">
    <source>
        <dbReference type="ARBA" id="ARBA00022519"/>
    </source>
</evidence>
<evidence type="ECO:0000256" key="2">
    <source>
        <dbReference type="ARBA" id="ARBA00006555"/>
    </source>
</evidence>
<feature type="chain" id="PRO_5046612693" description="TonB C-terminal domain-containing protein" evidence="10">
    <location>
        <begin position="24"/>
        <end position="385"/>
    </location>
</feature>
<dbReference type="PANTHER" id="PTHR33446:SF2">
    <property type="entry name" value="PROTEIN TONB"/>
    <property type="match status" value="1"/>
</dbReference>